<comment type="caution">
    <text evidence="11">The sequence shown here is derived from an EMBL/GenBank/DDBJ whole genome shotgun (WGS) entry which is preliminary data.</text>
</comment>
<dbReference type="Pfam" id="PF06537">
    <property type="entry name" value="DHOR"/>
    <property type="match status" value="1"/>
</dbReference>
<evidence type="ECO:0000256" key="2">
    <source>
        <dbReference type="ARBA" id="ARBA00022617"/>
    </source>
</evidence>
<feature type="domain" description="Cytochrome c" evidence="10">
    <location>
        <begin position="198"/>
        <end position="324"/>
    </location>
</feature>
<dbReference type="InterPro" id="IPR036909">
    <property type="entry name" value="Cyt_c-like_dom_sf"/>
</dbReference>
<keyword evidence="2 8" id="KW-0349">Heme</keyword>
<dbReference type="PROSITE" id="PS51007">
    <property type="entry name" value="CYTC"/>
    <property type="match status" value="2"/>
</dbReference>
<keyword evidence="4 9" id="KW-0732">Signal</keyword>
<feature type="chain" id="PRO_5046954436" evidence="9">
    <location>
        <begin position="23"/>
        <end position="358"/>
    </location>
</feature>
<feature type="signal peptide" evidence="9">
    <location>
        <begin position="1"/>
        <end position="22"/>
    </location>
</feature>
<dbReference type="Proteomes" id="UP000601990">
    <property type="component" value="Unassembled WGS sequence"/>
</dbReference>
<dbReference type="PANTHER" id="PTHR30600:SF7">
    <property type="entry name" value="CYTOCHROME C PEROXIDASE-RELATED"/>
    <property type="match status" value="1"/>
</dbReference>
<reference evidence="11" key="1">
    <citation type="submission" date="2019-12" db="EMBL/GenBank/DDBJ databases">
        <title>Comparative genomics gives insights into the taxonomy of the Azoarcus-Aromatoleum group and reveals separate origins of nif in the plant-associated Azoarcus and non-plant-associated Aromatoleum sub-groups.</title>
        <authorList>
            <person name="Lafos M."/>
            <person name="Maluk M."/>
            <person name="Batista M."/>
            <person name="Junghare M."/>
            <person name="Carmona M."/>
            <person name="Faoro H."/>
            <person name="Cruz L.M."/>
            <person name="Battistoni F."/>
            <person name="De Souza E."/>
            <person name="Pedrosa F."/>
            <person name="Chen W.-M."/>
            <person name="Poole P.S."/>
            <person name="Dixon R.A."/>
            <person name="James E.K."/>
        </authorList>
    </citation>
    <scope>NUCLEOTIDE SEQUENCE</scope>
    <source>
        <strain evidence="11">U120</strain>
    </source>
</reference>
<name>A0ABX1N5W5_9RHOO</name>
<evidence type="ECO:0000256" key="7">
    <source>
        <dbReference type="ARBA" id="ARBA00023004"/>
    </source>
</evidence>
<dbReference type="Pfam" id="PF03150">
    <property type="entry name" value="CCP_MauG"/>
    <property type="match status" value="1"/>
</dbReference>
<dbReference type="Gene3D" id="1.10.760.10">
    <property type="entry name" value="Cytochrome c-like domain"/>
    <property type="match status" value="2"/>
</dbReference>
<keyword evidence="7 8" id="KW-0408">Iron</keyword>
<dbReference type="InterPro" id="IPR026259">
    <property type="entry name" value="MauG/Cytc_peroxidase"/>
</dbReference>
<evidence type="ECO:0000256" key="3">
    <source>
        <dbReference type="ARBA" id="ARBA00022723"/>
    </source>
</evidence>
<keyword evidence="6" id="KW-0560">Oxidoreductase</keyword>
<accession>A0ABX1N5W5</accession>
<comment type="subcellular location">
    <subcellularLocation>
        <location evidence="1">Periplasm</location>
    </subcellularLocation>
</comment>
<evidence type="ECO:0000256" key="5">
    <source>
        <dbReference type="ARBA" id="ARBA00022764"/>
    </source>
</evidence>
<keyword evidence="5" id="KW-0574">Periplasm</keyword>
<keyword evidence="3 8" id="KW-0479">Metal-binding</keyword>
<organism evidence="11 12">
    <name type="scientific">Aromatoleum buckelii</name>
    <dbReference type="NCBI Taxonomy" id="200254"/>
    <lineage>
        <taxon>Bacteria</taxon>
        <taxon>Pseudomonadati</taxon>
        <taxon>Pseudomonadota</taxon>
        <taxon>Betaproteobacteria</taxon>
        <taxon>Rhodocyclales</taxon>
        <taxon>Rhodocyclaceae</taxon>
        <taxon>Aromatoleum</taxon>
    </lineage>
</organism>
<evidence type="ECO:0000256" key="4">
    <source>
        <dbReference type="ARBA" id="ARBA00022729"/>
    </source>
</evidence>
<dbReference type="InterPro" id="IPR004852">
    <property type="entry name" value="Di-haem_cyt_c_peroxidsae"/>
</dbReference>
<dbReference type="PANTHER" id="PTHR30600">
    <property type="entry name" value="CYTOCHROME C PEROXIDASE-RELATED"/>
    <property type="match status" value="1"/>
</dbReference>
<proteinExistence type="predicted"/>
<dbReference type="RefSeq" id="WP_169199882.1">
    <property type="nucleotide sequence ID" value="NZ_WTVH02000001.1"/>
</dbReference>
<dbReference type="InterPro" id="IPR051395">
    <property type="entry name" value="Cytochrome_c_Peroxidase/MauG"/>
</dbReference>
<sequence>MKQAIQSLLFVGMIGVTASAEAQQWEPLPAQPPIPADNPQTEQKVELGKILFFDPRLSEHGTLSCNSCHNVMGSGDDNRPNSIGMHDARGGRSAPTVWNAAFQSAQFWDGRADSLEAQAKGPITNPIEMGMGSAEVVMERLKSIPGYLPLFKAAFPGSPDPINMDNLAKAIASYERTLITPDTPYDRYVKGDKSALTEQQARGMQTFAELGCTACHSGANFSGPSSQAGQGFFMKFPTFAGSKYDNQYDLLLDTGRHAVTKQESDRHLWRVPTLRNIALTAPYLHNGKAQTLDEAVLVMAKTQLNKDVTPAQVKDVVAFLTSLGGTFPAQAMPRLPLTVGVSIVPAVDPHLKTTPLSH</sequence>
<evidence type="ECO:0000313" key="11">
    <source>
        <dbReference type="EMBL" id="NMF94663.1"/>
    </source>
</evidence>
<evidence type="ECO:0000256" key="1">
    <source>
        <dbReference type="ARBA" id="ARBA00004418"/>
    </source>
</evidence>
<evidence type="ECO:0000256" key="9">
    <source>
        <dbReference type="SAM" id="SignalP"/>
    </source>
</evidence>
<dbReference type="SUPFAM" id="SSF46626">
    <property type="entry name" value="Cytochrome c"/>
    <property type="match status" value="2"/>
</dbReference>
<evidence type="ECO:0000256" key="6">
    <source>
        <dbReference type="ARBA" id="ARBA00023002"/>
    </source>
</evidence>
<dbReference type="InterPro" id="IPR009056">
    <property type="entry name" value="Cyt_c-like_dom"/>
</dbReference>
<keyword evidence="12" id="KW-1185">Reference proteome</keyword>
<evidence type="ECO:0000259" key="10">
    <source>
        <dbReference type="PROSITE" id="PS51007"/>
    </source>
</evidence>
<evidence type="ECO:0000313" key="12">
    <source>
        <dbReference type="Proteomes" id="UP000601990"/>
    </source>
</evidence>
<feature type="domain" description="Cytochrome c" evidence="10">
    <location>
        <begin position="43"/>
        <end position="175"/>
    </location>
</feature>
<evidence type="ECO:0000256" key="8">
    <source>
        <dbReference type="PROSITE-ProRule" id="PRU00433"/>
    </source>
</evidence>
<dbReference type="PIRSF" id="PIRSF000294">
    <property type="entry name" value="Cytochrome-c_peroxidase"/>
    <property type="match status" value="1"/>
</dbReference>
<dbReference type="InterPro" id="IPR010538">
    <property type="entry name" value="DHOR"/>
</dbReference>
<gene>
    <name evidence="11" type="ORF">GO608_15150</name>
</gene>
<dbReference type="EMBL" id="WTVH01000034">
    <property type="protein sequence ID" value="NMF94663.1"/>
    <property type="molecule type" value="Genomic_DNA"/>
</dbReference>
<protein>
    <submittedName>
        <fullName evidence="11">C-type cytochrome</fullName>
    </submittedName>
</protein>